<name>A0A318N365_9PROT</name>
<protein>
    <submittedName>
        <fullName evidence="2">Uncharacterized protein</fullName>
    </submittedName>
</protein>
<keyword evidence="3" id="KW-1185">Reference proteome</keyword>
<dbReference type="OrthoDB" id="7283575at2"/>
<accession>A0A318N365</accession>
<dbReference type="RefSeq" id="WP_110438116.1">
    <property type="nucleotide sequence ID" value="NZ_CP046393.1"/>
</dbReference>
<evidence type="ECO:0000313" key="3">
    <source>
        <dbReference type="Proteomes" id="UP000247565"/>
    </source>
</evidence>
<dbReference type="AlphaFoldDB" id="A0A318N365"/>
<keyword evidence="1" id="KW-0732">Signal</keyword>
<reference evidence="2 3" key="1">
    <citation type="submission" date="2018-05" db="EMBL/GenBank/DDBJ databases">
        <title>Reference genomes for bee gut microbiota database.</title>
        <authorList>
            <person name="Ellegaard K.M."/>
        </authorList>
    </citation>
    <scope>NUCLEOTIDE SEQUENCE [LARGE SCALE GENOMIC DNA]</scope>
    <source>
        <strain evidence="2 3">ESL0284</strain>
    </source>
</reference>
<dbReference type="EMBL" id="QGLT01000001">
    <property type="protein sequence ID" value="PXZ01597.1"/>
    <property type="molecule type" value="Genomic_DNA"/>
</dbReference>
<sequence length="110" mass="12563">MFKRYVLLGLTFFLFPLSACQSQKNSLKSSERVTPHSIAYNYIFTHGMCIGYLGSLSSVSLTDFQDIFLKDQNAKHYVMMALSKPNKHNLKNAKNSVEILIQSLNKNNIR</sequence>
<comment type="caution">
    <text evidence="2">The sequence shown here is derived from an EMBL/GenBank/DDBJ whole genome shotgun (WGS) entry which is preliminary data.</text>
</comment>
<organism evidence="2 3">
    <name type="scientific">Commensalibacter melissae</name>
    <dbReference type="NCBI Taxonomy" id="2070537"/>
    <lineage>
        <taxon>Bacteria</taxon>
        <taxon>Pseudomonadati</taxon>
        <taxon>Pseudomonadota</taxon>
        <taxon>Alphaproteobacteria</taxon>
        <taxon>Acetobacterales</taxon>
        <taxon>Acetobacteraceae</taxon>
    </lineage>
</organism>
<evidence type="ECO:0000313" key="2">
    <source>
        <dbReference type="EMBL" id="PXZ01597.1"/>
    </source>
</evidence>
<feature type="signal peptide" evidence="1">
    <location>
        <begin position="1"/>
        <end position="19"/>
    </location>
</feature>
<proteinExistence type="predicted"/>
<evidence type="ECO:0000256" key="1">
    <source>
        <dbReference type="SAM" id="SignalP"/>
    </source>
</evidence>
<gene>
    <name evidence="2" type="ORF">DK869_00870</name>
</gene>
<dbReference type="Proteomes" id="UP000247565">
    <property type="component" value="Unassembled WGS sequence"/>
</dbReference>
<feature type="chain" id="PRO_5016323150" evidence="1">
    <location>
        <begin position="20"/>
        <end position="110"/>
    </location>
</feature>